<evidence type="ECO:0000256" key="14">
    <source>
        <dbReference type="ARBA" id="ARBA00048988"/>
    </source>
</evidence>
<evidence type="ECO:0000256" key="5">
    <source>
        <dbReference type="ARBA" id="ARBA00022801"/>
    </source>
</evidence>
<dbReference type="PANTHER" id="PTHR47964">
    <property type="entry name" value="ATP-DEPENDENT DNA HELICASE HOMOLOG RECG, CHLOROPLASTIC"/>
    <property type="match status" value="1"/>
</dbReference>
<evidence type="ECO:0000256" key="12">
    <source>
        <dbReference type="ARBA" id="ARBA00034617"/>
    </source>
</evidence>
<evidence type="ECO:0000256" key="9">
    <source>
        <dbReference type="ARBA" id="ARBA00023172"/>
    </source>
</evidence>
<dbReference type="InterPro" id="IPR027417">
    <property type="entry name" value="P-loop_NTPase"/>
</dbReference>
<feature type="domain" description="Helicase ATP-binding" evidence="16">
    <location>
        <begin position="283"/>
        <end position="445"/>
    </location>
</feature>
<dbReference type="PANTHER" id="PTHR47964:SF1">
    <property type="entry name" value="ATP-DEPENDENT DNA HELICASE HOMOLOG RECG, CHLOROPLASTIC"/>
    <property type="match status" value="1"/>
</dbReference>
<sequence>MVEFASVDIKFLSGVGPKRAEILKKEAGIATYEDLLYYFPYKYIDKSRIYKICEIDGNMPYIQIEGVITDFFEQGKGKGRRLCATFSDKSGSVELVWFQGIKYITERYMKGKLYVVFGKPAVYGGKITIAHPEIDVPSNNSDANLTLQGYYNTTEVMKKRFITSRYIHKLIETLWSNRTTPLPETLPQYVVNRYSLISLHEAIRNIHFPKTPEMLHKAQLRLKFDELFYIQLNLLRYMSLRKQNLNGFKFSKVGNFVNSFYRECLPFDLTNAQKRVIKEIRADMGSGKQMNRLLQGDVGSGKTLVAVMCMLIAADNDYQSCIMAPTEILATQHYENIRRMTSKLGIGVALLTGSTKKSEREVICAGLLSGEIKIVVGTHALIEEYVEFRNIGFVVIDEQHRFGVEQRSKLWRKNDSPPHVLVMTATPIPRTLAMTLYGDLDVSVIDELPPGRKPVTTLLRFDNNLPAIYEALRKQLREGRQAYIVYPLIQESEKSDLKNLLDGYEHIKKVFPEYEVCMVHGKLKSREKDAEMQKFVSGEARIMVATTVIEVGVDVPNASVMMIQNAERFGLSQLHQLRGRVGRGAEQSYCILLASHKLSNDSRRRLDIMCKTNDGFEIAEADLQLRGPGDMEGTQQSGIPFNLRIARITRDGQILQLAREAASFVLDNDPLLEREENLILKKRLALLFKKRSDLRLVG</sequence>
<dbReference type="InterPro" id="IPR014001">
    <property type="entry name" value="Helicase_ATP-bd"/>
</dbReference>
<dbReference type="GO" id="GO:0005524">
    <property type="term" value="F:ATP binding"/>
    <property type="evidence" value="ECO:0007669"/>
    <property type="project" value="UniProtKB-KW"/>
</dbReference>
<dbReference type="EC" id="5.6.2.4" evidence="13 15"/>
<dbReference type="SUPFAM" id="SSF52540">
    <property type="entry name" value="P-loop containing nucleoside triphosphate hydrolases"/>
    <property type="match status" value="2"/>
</dbReference>
<evidence type="ECO:0000256" key="7">
    <source>
        <dbReference type="ARBA" id="ARBA00022840"/>
    </source>
</evidence>
<keyword evidence="7 15" id="KW-0067">ATP-binding</keyword>
<dbReference type="CDD" id="cd18811">
    <property type="entry name" value="SF2_C_RecG"/>
    <property type="match status" value="1"/>
</dbReference>
<feature type="domain" description="Helicase C-terminal" evidence="17">
    <location>
        <begin position="464"/>
        <end position="629"/>
    </location>
</feature>
<name>A0A9D9E365_9BACT</name>
<dbReference type="Proteomes" id="UP000823636">
    <property type="component" value="Unassembled WGS sequence"/>
</dbReference>
<dbReference type="NCBIfam" id="NF008168">
    <property type="entry name" value="PRK10917.2-2"/>
    <property type="match status" value="1"/>
</dbReference>
<keyword evidence="3 15" id="KW-0547">Nucleotide-binding</keyword>
<dbReference type="AlphaFoldDB" id="A0A9D9E365"/>
<dbReference type="Pfam" id="PF17191">
    <property type="entry name" value="RecG_wedge"/>
    <property type="match status" value="1"/>
</dbReference>
<evidence type="ECO:0000256" key="10">
    <source>
        <dbReference type="ARBA" id="ARBA00023204"/>
    </source>
</evidence>
<dbReference type="SMART" id="SM00490">
    <property type="entry name" value="HELICc"/>
    <property type="match status" value="1"/>
</dbReference>
<evidence type="ECO:0000256" key="6">
    <source>
        <dbReference type="ARBA" id="ARBA00022806"/>
    </source>
</evidence>
<protein>
    <recommendedName>
        <fullName evidence="2 15">ATP-dependent DNA helicase RecG</fullName>
        <ecNumber evidence="13 15">5.6.2.4</ecNumber>
    </recommendedName>
</protein>
<dbReference type="Gene3D" id="2.40.50.140">
    <property type="entry name" value="Nucleic acid-binding proteins"/>
    <property type="match status" value="1"/>
</dbReference>
<dbReference type="InterPro" id="IPR012340">
    <property type="entry name" value="NA-bd_OB-fold"/>
</dbReference>
<evidence type="ECO:0000256" key="15">
    <source>
        <dbReference type="RuleBase" id="RU363016"/>
    </source>
</evidence>
<keyword evidence="4 15" id="KW-0227">DNA damage</keyword>
<evidence type="ECO:0000256" key="2">
    <source>
        <dbReference type="ARBA" id="ARBA00017846"/>
    </source>
</evidence>
<dbReference type="PROSITE" id="PS51192">
    <property type="entry name" value="HELICASE_ATP_BIND_1"/>
    <property type="match status" value="1"/>
</dbReference>
<dbReference type="SMART" id="SM00487">
    <property type="entry name" value="DEXDc"/>
    <property type="match status" value="1"/>
</dbReference>
<dbReference type="NCBIfam" id="NF008165">
    <property type="entry name" value="PRK10917.1-3"/>
    <property type="match status" value="1"/>
</dbReference>
<keyword evidence="9 15" id="KW-0233">DNA recombination</keyword>
<dbReference type="GO" id="GO:0043138">
    <property type="term" value="F:3'-5' DNA helicase activity"/>
    <property type="evidence" value="ECO:0007669"/>
    <property type="project" value="UniProtKB-EC"/>
</dbReference>
<dbReference type="CDD" id="cd17992">
    <property type="entry name" value="DEXHc_RecG"/>
    <property type="match status" value="1"/>
</dbReference>
<dbReference type="InterPro" id="IPR004609">
    <property type="entry name" value="ATP-dep_DNA_helicase_RecG"/>
</dbReference>
<dbReference type="Pfam" id="PF00270">
    <property type="entry name" value="DEAD"/>
    <property type="match status" value="1"/>
</dbReference>
<comment type="function">
    <text evidence="15">Plays a critical role in recombination and DNA repair. Helps process Holliday junction intermediates to mature products by catalyzing branch migration. Has replication fork regression activity, unwinds stalled or blocked replication forks to make a HJ that can be resolved. Has a DNA unwinding activity characteristic of a DNA helicase with 3'-5' polarity.</text>
</comment>
<dbReference type="PROSITE" id="PS51194">
    <property type="entry name" value="HELICASE_CTER"/>
    <property type="match status" value="1"/>
</dbReference>
<keyword evidence="10 15" id="KW-0234">DNA repair</keyword>
<evidence type="ECO:0000256" key="3">
    <source>
        <dbReference type="ARBA" id="ARBA00022741"/>
    </source>
</evidence>
<dbReference type="GO" id="GO:0003677">
    <property type="term" value="F:DNA binding"/>
    <property type="evidence" value="ECO:0007669"/>
    <property type="project" value="UniProtKB-KW"/>
</dbReference>
<dbReference type="GO" id="GO:0006310">
    <property type="term" value="P:DNA recombination"/>
    <property type="evidence" value="ECO:0007669"/>
    <property type="project" value="UniProtKB-UniRule"/>
</dbReference>
<dbReference type="Pfam" id="PF19833">
    <property type="entry name" value="RecG_dom3_C"/>
    <property type="match status" value="1"/>
</dbReference>
<evidence type="ECO:0000256" key="13">
    <source>
        <dbReference type="ARBA" id="ARBA00034808"/>
    </source>
</evidence>
<evidence type="ECO:0000313" key="19">
    <source>
        <dbReference type="Proteomes" id="UP000823636"/>
    </source>
</evidence>
<dbReference type="InterPro" id="IPR047112">
    <property type="entry name" value="RecG/Mfd"/>
</dbReference>
<evidence type="ECO:0000256" key="11">
    <source>
        <dbReference type="ARBA" id="ARBA00023235"/>
    </source>
</evidence>
<proteinExistence type="inferred from homology"/>
<dbReference type="InterPro" id="IPR033454">
    <property type="entry name" value="RecG_wedge"/>
</dbReference>
<dbReference type="GO" id="GO:0016787">
    <property type="term" value="F:hydrolase activity"/>
    <property type="evidence" value="ECO:0007669"/>
    <property type="project" value="UniProtKB-KW"/>
</dbReference>
<dbReference type="InterPro" id="IPR011545">
    <property type="entry name" value="DEAD/DEAH_box_helicase_dom"/>
</dbReference>
<accession>A0A9D9E365</accession>
<reference evidence="18" key="1">
    <citation type="submission" date="2020-10" db="EMBL/GenBank/DDBJ databases">
        <authorList>
            <person name="Gilroy R."/>
        </authorList>
    </citation>
    <scope>NUCLEOTIDE SEQUENCE</scope>
    <source>
        <strain evidence="18">G3-4614</strain>
    </source>
</reference>
<dbReference type="Pfam" id="PF00271">
    <property type="entry name" value="Helicase_C"/>
    <property type="match status" value="1"/>
</dbReference>
<dbReference type="InterPro" id="IPR045562">
    <property type="entry name" value="RecG_dom3_C"/>
</dbReference>
<comment type="catalytic activity">
    <reaction evidence="14 15">
        <text>ATP + H2O = ADP + phosphate + H(+)</text>
        <dbReference type="Rhea" id="RHEA:13065"/>
        <dbReference type="ChEBI" id="CHEBI:15377"/>
        <dbReference type="ChEBI" id="CHEBI:15378"/>
        <dbReference type="ChEBI" id="CHEBI:30616"/>
        <dbReference type="ChEBI" id="CHEBI:43474"/>
        <dbReference type="ChEBI" id="CHEBI:456216"/>
        <dbReference type="EC" id="5.6.2.4"/>
    </reaction>
</comment>
<dbReference type="GO" id="GO:0006281">
    <property type="term" value="P:DNA repair"/>
    <property type="evidence" value="ECO:0007669"/>
    <property type="project" value="UniProtKB-UniRule"/>
</dbReference>
<keyword evidence="5 15" id="KW-0378">Hydrolase</keyword>
<comment type="caution">
    <text evidence="18">The sequence shown here is derived from an EMBL/GenBank/DDBJ whole genome shotgun (WGS) entry which is preliminary data.</text>
</comment>
<comment type="catalytic activity">
    <reaction evidence="12 15">
        <text>Couples ATP hydrolysis with the unwinding of duplex DNA by translocating in the 3'-5' direction.</text>
        <dbReference type="EC" id="5.6.2.4"/>
    </reaction>
</comment>
<dbReference type="NCBIfam" id="TIGR00643">
    <property type="entry name" value="recG"/>
    <property type="match status" value="1"/>
</dbReference>
<evidence type="ECO:0000259" key="17">
    <source>
        <dbReference type="PROSITE" id="PS51194"/>
    </source>
</evidence>
<keyword evidence="8" id="KW-0238">DNA-binding</keyword>
<dbReference type="CDD" id="cd04488">
    <property type="entry name" value="RecG_wedge_OBF"/>
    <property type="match status" value="1"/>
</dbReference>
<evidence type="ECO:0000256" key="1">
    <source>
        <dbReference type="ARBA" id="ARBA00007504"/>
    </source>
</evidence>
<evidence type="ECO:0000256" key="4">
    <source>
        <dbReference type="ARBA" id="ARBA00022763"/>
    </source>
</evidence>
<evidence type="ECO:0000313" key="18">
    <source>
        <dbReference type="EMBL" id="MBO8437533.1"/>
    </source>
</evidence>
<keyword evidence="6 15" id="KW-0347">Helicase</keyword>
<dbReference type="InterPro" id="IPR001650">
    <property type="entry name" value="Helicase_C-like"/>
</dbReference>
<evidence type="ECO:0000256" key="8">
    <source>
        <dbReference type="ARBA" id="ARBA00023125"/>
    </source>
</evidence>
<gene>
    <name evidence="18" type="primary">recG</name>
    <name evidence="18" type="ORF">IAC54_01365</name>
</gene>
<dbReference type="SUPFAM" id="SSF50249">
    <property type="entry name" value="Nucleic acid-binding proteins"/>
    <property type="match status" value="1"/>
</dbReference>
<dbReference type="EMBL" id="JADIMW010000013">
    <property type="protein sequence ID" value="MBO8437533.1"/>
    <property type="molecule type" value="Genomic_DNA"/>
</dbReference>
<dbReference type="Gene3D" id="3.40.50.300">
    <property type="entry name" value="P-loop containing nucleotide triphosphate hydrolases"/>
    <property type="match status" value="2"/>
</dbReference>
<reference evidence="18" key="2">
    <citation type="journal article" date="2021" name="PeerJ">
        <title>Extensive microbial diversity within the chicken gut microbiome revealed by metagenomics and culture.</title>
        <authorList>
            <person name="Gilroy R."/>
            <person name="Ravi A."/>
            <person name="Getino M."/>
            <person name="Pursley I."/>
            <person name="Horton D.L."/>
            <person name="Alikhan N.F."/>
            <person name="Baker D."/>
            <person name="Gharbi K."/>
            <person name="Hall N."/>
            <person name="Watson M."/>
            <person name="Adriaenssens E.M."/>
            <person name="Foster-Nyarko E."/>
            <person name="Jarju S."/>
            <person name="Secka A."/>
            <person name="Antonio M."/>
            <person name="Oren A."/>
            <person name="Chaudhuri R.R."/>
            <person name="La Ragione R."/>
            <person name="Hildebrand F."/>
            <person name="Pallen M.J."/>
        </authorList>
    </citation>
    <scope>NUCLEOTIDE SEQUENCE</scope>
    <source>
        <strain evidence="18">G3-4614</strain>
    </source>
</reference>
<organism evidence="18 19">
    <name type="scientific">Candidatus Caccoplasma merdipullorum</name>
    <dbReference type="NCBI Taxonomy" id="2840718"/>
    <lineage>
        <taxon>Bacteria</taxon>
        <taxon>Pseudomonadati</taxon>
        <taxon>Bacteroidota</taxon>
        <taxon>Bacteroidia</taxon>
        <taxon>Bacteroidales</taxon>
        <taxon>Bacteroidaceae</taxon>
        <taxon>Bacteroidaceae incertae sedis</taxon>
        <taxon>Candidatus Caccoplasma</taxon>
    </lineage>
</organism>
<evidence type="ECO:0000259" key="16">
    <source>
        <dbReference type="PROSITE" id="PS51192"/>
    </source>
</evidence>
<keyword evidence="11" id="KW-0413">Isomerase</keyword>
<comment type="similarity">
    <text evidence="1 15">Belongs to the helicase family. RecG subfamily.</text>
</comment>